<feature type="region of interest" description="Disordered" evidence="5">
    <location>
        <begin position="1"/>
        <end position="21"/>
    </location>
</feature>
<evidence type="ECO:0000256" key="2">
    <source>
        <dbReference type="ARBA" id="ARBA00023015"/>
    </source>
</evidence>
<keyword evidence="4" id="KW-0804">Transcription</keyword>
<evidence type="ECO:0000313" key="6">
    <source>
        <dbReference type="EMBL" id="BBZ07027.1"/>
    </source>
</evidence>
<dbReference type="InterPro" id="IPR036388">
    <property type="entry name" value="WH-like_DNA-bd_sf"/>
</dbReference>
<dbReference type="KEGG" id="mdr:MDOR_11960"/>
<dbReference type="AlphaFoldDB" id="A0A7I7VQ54"/>
<name>A0A7I7VQ54_9MYCO</name>
<evidence type="ECO:0000256" key="3">
    <source>
        <dbReference type="ARBA" id="ARBA00023125"/>
    </source>
</evidence>
<protein>
    <recommendedName>
        <fullName evidence="8">CopY family transcriptional regulator</fullName>
    </recommendedName>
</protein>
<evidence type="ECO:0000256" key="1">
    <source>
        <dbReference type="ARBA" id="ARBA00011046"/>
    </source>
</evidence>
<dbReference type="SUPFAM" id="SSF46785">
    <property type="entry name" value="Winged helix' DNA-binding domain"/>
    <property type="match status" value="1"/>
</dbReference>
<dbReference type="InterPro" id="IPR036390">
    <property type="entry name" value="WH_DNA-bd_sf"/>
</dbReference>
<comment type="similarity">
    <text evidence="1">Belongs to the BlaI transcriptional regulatory family.</text>
</comment>
<keyword evidence="3" id="KW-0238">DNA-binding</keyword>
<dbReference type="EMBL" id="AP022605">
    <property type="protein sequence ID" value="BBZ07027.1"/>
    <property type="molecule type" value="Genomic_DNA"/>
</dbReference>
<evidence type="ECO:0000313" key="7">
    <source>
        <dbReference type="Proteomes" id="UP000467201"/>
    </source>
</evidence>
<dbReference type="Pfam" id="PF03965">
    <property type="entry name" value="Penicillinase_R"/>
    <property type="match status" value="1"/>
</dbReference>
<dbReference type="GO" id="GO:0045892">
    <property type="term" value="P:negative regulation of DNA-templated transcription"/>
    <property type="evidence" value="ECO:0007669"/>
    <property type="project" value="InterPro"/>
</dbReference>
<evidence type="ECO:0000256" key="5">
    <source>
        <dbReference type="SAM" id="MobiDB-lite"/>
    </source>
</evidence>
<accession>A0A7I7VQ54</accession>
<evidence type="ECO:0000256" key="4">
    <source>
        <dbReference type="ARBA" id="ARBA00023163"/>
    </source>
</evidence>
<dbReference type="Proteomes" id="UP000467201">
    <property type="component" value="Chromosome"/>
</dbReference>
<keyword evidence="2" id="KW-0805">Transcription regulation</keyword>
<reference evidence="6 7" key="1">
    <citation type="journal article" date="2019" name="Emerg. Microbes Infect.">
        <title>Comprehensive subspecies identification of 175 nontuberculous mycobacteria species based on 7547 genomic profiles.</title>
        <authorList>
            <person name="Matsumoto Y."/>
            <person name="Kinjo T."/>
            <person name="Motooka D."/>
            <person name="Nabeya D."/>
            <person name="Jung N."/>
            <person name="Uechi K."/>
            <person name="Horii T."/>
            <person name="Iida T."/>
            <person name="Fujita J."/>
            <person name="Nakamura S."/>
        </authorList>
    </citation>
    <scope>NUCLEOTIDE SEQUENCE [LARGE SCALE GENOMIC DNA]</scope>
    <source>
        <strain evidence="6 7">JCM 12405</strain>
    </source>
</reference>
<organism evidence="6 7">
    <name type="scientific">Mycolicibacterium doricum</name>
    <dbReference type="NCBI Taxonomy" id="126673"/>
    <lineage>
        <taxon>Bacteria</taxon>
        <taxon>Bacillati</taxon>
        <taxon>Actinomycetota</taxon>
        <taxon>Actinomycetes</taxon>
        <taxon>Mycobacteriales</taxon>
        <taxon>Mycobacteriaceae</taxon>
        <taxon>Mycolicibacterium</taxon>
    </lineage>
</organism>
<evidence type="ECO:0008006" key="8">
    <source>
        <dbReference type="Google" id="ProtNLM"/>
    </source>
</evidence>
<dbReference type="Gene3D" id="1.10.10.10">
    <property type="entry name" value="Winged helix-like DNA-binding domain superfamily/Winged helix DNA-binding domain"/>
    <property type="match status" value="1"/>
</dbReference>
<dbReference type="GO" id="GO:0003677">
    <property type="term" value="F:DNA binding"/>
    <property type="evidence" value="ECO:0007669"/>
    <property type="project" value="UniProtKB-KW"/>
</dbReference>
<gene>
    <name evidence="6" type="ORF">MDOR_11960</name>
</gene>
<dbReference type="InterPro" id="IPR005650">
    <property type="entry name" value="BlaI_family"/>
</dbReference>
<sequence length="146" mass="16347">MTVGWKVGAVGEQGQGSPPEPAAKLRQFGELEAVVMDLLWSRNDPATVRSVHEELSATRQIAYTTAMSTMDNLFRKGWLQREKVGLAYHYRPTLSREEHSANLMRTVFRSGGDSALILNFFFDQIDDNESAELRKVIDRLASGESS</sequence>
<proteinExistence type="inferred from homology"/>